<proteinExistence type="inferred from homology"/>
<dbReference type="EMBL" id="JBHSGF010000002">
    <property type="protein sequence ID" value="MFC4554237.1"/>
    <property type="molecule type" value="Genomic_DNA"/>
</dbReference>
<evidence type="ECO:0000256" key="3">
    <source>
        <dbReference type="SAM" id="Phobius"/>
    </source>
</evidence>
<evidence type="ECO:0000313" key="5">
    <source>
        <dbReference type="EMBL" id="MFC4554237.1"/>
    </source>
</evidence>
<evidence type="ECO:0000256" key="2">
    <source>
        <dbReference type="SAM" id="MobiDB-lite"/>
    </source>
</evidence>
<dbReference type="Gene3D" id="2.30.42.10">
    <property type="match status" value="1"/>
</dbReference>
<comment type="caution">
    <text evidence="5">The sequence shown here is derived from an EMBL/GenBank/DDBJ whole genome shotgun (WGS) entry which is preliminary data.</text>
</comment>
<accession>A0ABV9D654</accession>
<keyword evidence="1" id="KW-0720">Serine protease</keyword>
<dbReference type="InterPro" id="IPR036034">
    <property type="entry name" value="PDZ_sf"/>
</dbReference>
<dbReference type="InterPro" id="IPR020568">
    <property type="entry name" value="Ribosomal_Su5_D2-typ_SF"/>
</dbReference>
<evidence type="ECO:0000256" key="1">
    <source>
        <dbReference type="PROSITE-ProRule" id="PRU01122"/>
    </source>
</evidence>
<gene>
    <name evidence="5" type="ORF">ACFO3F_03165</name>
</gene>
<name>A0ABV9D654_9MICO</name>
<dbReference type="PROSITE" id="PS51786">
    <property type="entry name" value="LON_PROTEOLYTIC"/>
    <property type="match status" value="1"/>
</dbReference>
<dbReference type="Pfam" id="PF05362">
    <property type="entry name" value="Lon_C"/>
    <property type="match status" value="1"/>
</dbReference>
<reference evidence="6" key="1">
    <citation type="journal article" date="2019" name="Int. J. Syst. Evol. Microbiol.">
        <title>The Global Catalogue of Microorganisms (GCM) 10K type strain sequencing project: providing services to taxonomists for standard genome sequencing and annotation.</title>
        <authorList>
            <consortium name="The Broad Institute Genomics Platform"/>
            <consortium name="The Broad Institute Genome Sequencing Center for Infectious Disease"/>
            <person name="Wu L."/>
            <person name="Ma J."/>
        </authorList>
    </citation>
    <scope>NUCLEOTIDE SEQUENCE [LARGE SCALE GENOMIC DNA]</scope>
    <source>
        <strain evidence="6">JCM 3369</strain>
    </source>
</reference>
<dbReference type="PANTHER" id="PTHR10046">
    <property type="entry name" value="ATP DEPENDENT LON PROTEASE FAMILY MEMBER"/>
    <property type="match status" value="1"/>
</dbReference>
<feature type="active site" evidence="1">
    <location>
        <position position="276"/>
    </location>
</feature>
<dbReference type="InterPro" id="IPR008269">
    <property type="entry name" value="Lon_proteolytic"/>
</dbReference>
<dbReference type="Gene3D" id="3.30.230.10">
    <property type="match status" value="1"/>
</dbReference>
<keyword evidence="1" id="KW-0378">Hydrolase</keyword>
<keyword evidence="3" id="KW-0472">Membrane</keyword>
<comment type="similarity">
    <text evidence="1">Belongs to the peptidase S16 family.</text>
</comment>
<organism evidence="5 6">
    <name type="scientific">Georgenia faecalis</name>
    <dbReference type="NCBI Taxonomy" id="2483799"/>
    <lineage>
        <taxon>Bacteria</taxon>
        <taxon>Bacillati</taxon>
        <taxon>Actinomycetota</taxon>
        <taxon>Actinomycetes</taxon>
        <taxon>Micrococcales</taxon>
        <taxon>Bogoriellaceae</taxon>
        <taxon>Georgenia</taxon>
    </lineage>
</organism>
<comment type="catalytic activity">
    <reaction evidence="1">
        <text>Hydrolysis of proteins in presence of ATP.</text>
        <dbReference type="EC" id="3.4.21.53"/>
    </reaction>
</comment>
<protein>
    <recommendedName>
        <fullName evidence="1">endopeptidase La</fullName>
        <ecNumber evidence="1">3.4.21.53</ecNumber>
    </recommendedName>
</protein>
<dbReference type="RefSeq" id="WP_241236880.1">
    <property type="nucleotide sequence ID" value="NZ_CP033325.1"/>
</dbReference>
<dbReference type="EC" id="3.4.21.53" evidence="1"/>
<dbReference type="SUPFAM" id="SSF54211">
    <property type="entry name" value="Ribosomal protein S5 domain 2-like"/>
    <property type="match status" value="1"/>
</dbReference>
<feature type="transmembrane region" description="Helical" evidence="3">
    <location>
        <begin position="35"/>
        <end position="58"/>
    </location>
</feature>
<keyword evidence="3" id="KW-1133">Transmembrane helix</keyword>
<dbReference type="InterPro" id="IPR027065">
    <property type="entry name" value="Lon_Prtase"/>
</dbReference>
<dbReference type="InterPro" id="IPR014721">
    <property type="entry name" value="Ribsml_uS5_D2-typ_fold_subgr"/>
</dbReference>
<feature type="active site" evidence="1">
    <location>
        <position position="321"/>
    </location>
</feature>
<keyword evidence="1" id="KW-0645">Protease</keyword>
<evidence type="ECO:0000313" key="6">
    <source>
        <dbReference type="Proteomes" id="UP001595955"/>
    </source>
</evidence>
<sequence length="382" mass="38731">MPKLRHPTLPVASFDDVAGPPTAEERPASVSPRMVTAVVASVVTFVLVLVMLLVPAPYAVQSPGPTVNTLGEVDGTPMITVEGAETYPTEGELRLTTVSVVGGPGYPATVGDVLRGWLSPVRTVVPREAVYEPEQTEEEVAEESTAQMTSSQTNASVAALTELGYDVPAVLTVASVPEDSASAGIVEPDDVVQAITLEGGEPTDVPSFDALSDVLADTPPGTPVRLSVLRGGEELELDVVTGDDGNGGSLLGVLIAPDVDLPVDVEVAIEQIGGPSAGLMFALGIIDVLTPGPLTGGEDIAGTGTISLDGDVGPIGGIEQKLAGARRDGAEWFLAPVENCASVVGHVPDGLQVVAVDTLAQARDAVEAIAAGEGDSLPGCAA</sequence>
<dbReference type="Proteomes" id="UP001595955">
    <property type="component" value="Unassembled WGS sequence"/>
</dbReference>
<evidence type="ECO:0000259" key="4">
    <source>
        <dbReference type="PROSITE" id="PS51786"/>
    </source>
</evidence>
<feature type="region of interest" description="Disordered" evidence="2">
    <location>
        <begin position="1"/>
        <end position="27"/>
    </location>
</feature>
<dbReference type="SUPFAM" id="SSF50156">
    <property type="entry name" value="PDZ domain-like"/>
    <property type="match status" value="1"/>
</dbReference>
<keyword evidence="3" id="KW-0812">Transmembrane</keyword>
<feature type="domain" description="Lon proteolytic" evidence="4">
    <location>
        <begin position="270"/>
        <end position="369"/>
    </location>
</feature>
<keyword evidence="6" id="KW-1185">Reference proteome</keyword>